<name>A7GTF6_BACCN</name>
<dbReference type="AlphaFoldDB" id="A7GTF6"/>
<dbReference type="STRING" id="315749.Bcer98_3191"/>
<keyword evidence="10" id="KW-1185">Reference proteome</keyword>
<evidence type="ECO:0000259" key="7">
    <source>
        <dbReference type="Pfam" id="PF01648"/>
    </source>
</evidence>
<reference evidence="9 10" key="1">
    <citation type="journal article" date="2008" name="Chem. Biol. Interact.">
        <title>Extending the Bacillus cereus group genomics to putative food-borne pathogens of different toxicity.</title>
        <authorList>
            <person name="Lapidus A."/>
            <person name="Goltsman E."/>
            <person name="Auger S."/>
            <person name="Galleron N."/>
            <person name="Segurens B."/>
            <person name="Dossat C."/>
            <person name="Land M.L."/>
            <person name="Broussolle V."/>
            <person name="Brillard J."/>
            <person name="Guinebretiere M.H."/>
            <person name="Sanchis V."/>
            <person name="Nguen-The C."/>
            <person name="Lereclus D."/>
            <person name="Richardson P."/>
            <person name="Wincker P."/>
            <person name="Weissenbach J."/>
            <person name="Ehrlich S.D."/>
            <person name="Sorokin A."/>
        </authorList>
    </citation>
    <scope>NUCLEOTIDE SEQUENCE [LARGE SCALE GENOMIC DNA]</scope>
    <source>
        <strain evidence="10">DSM 22905 / CIP 110041 / 391-98 / NVH 391-98</strain>
    </source>
</reference>
<accession>A7GTF6</accession>
<dbReference type="GO" id="GO:0000287">
    <property type="term" value="F:magnesium ion binding"/>
    <property type="evidence" value="ECO:0007669"/>
    <property type="project" value="InterPro"/>
</dbReference>
<dbReference type="OrthoDB" id="9808281at2"/>
<proteinExistence type="inferred from homology"/>
<feature type="domain" description="4'-phosphopantetheinyl transferase" evidence="7">
    <location>
        <begin position="106"/>
        <end position="205"/>
    </location>
</feature>
<protein>
    <submittedName>
        <fullName evidence="9">4'-phosphopantetheinyl transferase</fullName>
    </submittedName>
</protein>
<dbReference type="GO" id="GO:0008897">
    <property type="term" value="F:holo-[acyl-carrier-protein] synthase activity"/>
    <property type="evidence" value="ECO:0007669"/>
    <property type="project" value="InterPro"/>
</dbReference>
<evidence type="ECO:0000256" key="3">
    <source>
        <dbReference type="ARBA" id="ARBA00022679"/>
    </source>
</evidence>
<dbReference type="GO" id="GO:0006633">
    <property type="term" value="P:fatty acid biosynthetic process"/>
    <property type="evidence" value="ECO:0007669"/>
    <property type="project" value="InterPro"/>
</dbReference>
<feature type="domain" description="4'-phosphopantetheinyl transferase N-terminal" evidence="8">
    <location>
        <begin position="19"/>
        <end position="101"/>
    </location>
</feature>
<dbReference type="eggNOG" id="COG2091">
    <property type="taxonomic scope" value="Bacteria"/>
</dbReference>
<dbReference type="InterPro" id="IPR004568">
    <property type="entry name" value="Ppantetheine-prot_Trfase_dom"/>
</dbReference>
<evidence type="ECO:0000256" key="4">
    <source>
        <dbReference type="ARBA" id="ARBA00022723"/>
    </source>
</evidence>
<gene>
    <name evidence="9" type="ordered locus">Bcer98_3191</name>
</gene>
<evidence type="ECO:0000259" key="8">
    <source>
        <dbReference type="Pfam" id="PF22624"/>
    </source>
</evidence>
<dbReference type="PANTHER" id="PTHR12215:SF10">
    <property type="entry name" value="L-AMINOADIPATE-SEMIALDEHYDE DEHYDROGENASE-PHOSPHOPANTETHEINYL TRANSFERASE"/>
    <property type="match status" value="1"/>
</dbReference>
<comment type="cofactor">
    <cofactor evidence="1">
        <name>Mg(2+)</name>
        <dbReference type="ChEBI" id="CHEBI:18420"/>
    </cofactor>
</comment>
<dbReference type="InterPro" id="IPR008278">
    <property type="entry name" value="4-PPantetheinyl_Trfase_dom"/>
</dbReference>
<dbReference type="RefSeq" id="WP_012095650.1">
    <property type="nucleotide sequence ID" value="NC_009674.1"/>
</dbReference>
<dbReference type="InterPro" id="IPR055066">
    <property type="entry name" value="AASDHPPT_N"/>
</dbReference>
<dbReference type="InterPro" id="IPR037143">
    <property type="entry name" value="4-PPantetheinyl_Trfase_dom_sf"/>
</dbReference>
<keyword evidence="5" id="KW-0460">Magnesium</keyword>
<dbReference type="GO" id="GO:0005829">
    <property type="term" value="C:cytosol"/>
    <property type="evidence" value="ECO:0007669"/>
    <property type="project" value="TreeGrafter"/>
</dbReference>
<dbReference type="InterPro" id="IPR050559">
    <property type="entry name" value="P-Pant_transferase_sf"/>
</dbReference>
<keyword evidence="6" id="KW-0045">Antibiotic biosynthesis</keyword>
<dbReference type="GO" id="GO:0019878">
    <property type="term" value="P:lysine biosynthetic process via aminoadipic acid"/>
    <property type="evidence" value="ECO:0007669"/>
    <property type="project" value="TreeGrafter"/>
</dbReference>
<evidence type="ECO:0000256" key="5">
    <source>
        <dbReference type="ARBA" id="ARBA00022842"/>
    </source>
</evidence>
<evidence type="ECO:0000256" key="6">
    <source>
        <dbReference type="ARBA" id="ARBA00023194"/>
    </source>
</evidence>
<comment type="similarity">
    <text evidence="2">Belongs to the P-Pant transferase superfamily. Gsp/Sfp/HetI/AcpT family.</text>
</comment>
<dbReference type="Gene3D" id="3.90.470.20">
    <property type="entry name" value="4'-phosphopantetheinyl transferase domain"/>
    <property type="match status" value="2"/>
</dbReference>
<dbReference type="SUPFAM" id="SSF56214">
    <property type="entry name" value="4'-phosphopantetheinyl transferase"/>
    <property type="match status" value="2"/>
</dbReference>
<dbReference type="HOGENOM" id="CLU_057011_6_2_9"/>
<organism evidence="9 10">
    <name type="scientific">Bacillus cytotoxicus (strain DSM 22905 / CIP 110041 / 391-98 / NVH 391-98)</name>
    <dbReference type="NCBI Taxonomy" id="315749"/>
    <lineage>
        <taxon>Bacteria</taxon>
        <taxon>Bacillati</taxon>
        <taxon>Bacillota</taxon>
        <taxon>Bacilli</taxon>
        <taxon>Bacillales</taxon>
        <taxon>Bacillaceae</taxon>
        <taxon>Bacillus</taxon>
        <taxon>Bacillus cereus group</taxon>
    </lineage>
</organism>
<evidence type="ECO:0000256" key="1">
    <source>
        <dbReference type="ARBA" id="ARBA00001946"/>
    </source>
</evidence>
<dbReference type="PANTHER" id="PTHR12215">
    <property type="entry name" value="PHOSPHOPANTETHEINE TRANSFERASE"/>
    <property type="match status" value="1"/>
</dbReference>
<evidence type="ECO:0000313" key="9">
    <source>
        <dbReference type="EMBL" id="ABS23414.1"/>
    </source>
</evidence>
<evidence type="ECO:0000313" key="10">
    <source>
        <dbReference type="Proteomes" id="UP000002300"/>
    </source>
</evidence>
<dbReference type="Pfam" id="PF01648">
    <property type="entry name" value="ACPS"/>
    <property type="match status" value="1"/>
</dbReference>
<dbReference type="GeneID" id="33898439"/>
<keyword evidence="3 9" id="KW-0808">Transferase</keyword>
<dbReference type="Proteomes" id="UP000002300">
    <property type="component" value="Chromosome"/>
</dbReference>
<dbReference type="NCBIfam" id="TIGR00556">
    <property type="entry name" value="pantethn_trn"/>
    <property type="match status" value="1"/>
</dbReference>
<dbReference type="EMBL" id="CP000764">
    <property type="protein sequence ID" value="ABS23414.1"/>
    <property type="molecule type" value="Genomic_DNA"/>
</dbReference>
<dbReference type="Pfam" id="PF22624">
    <property type="entry name" value="AASDHPPT_N"/>
    <property type="match status" value="1"/>
</dbReference>
<sequence length="238" mass="27949">MKLSKLIAVQLTEDVPMIDLEIILSFVNQQKRSKLKQYRNMKDVRRSLVAELIIRLEVLKQVEMNNDEIIFLNNAYGKPFLQGLDFFHFNISHAGEWVVCAFDGMSIGVDIEKVERIDLDIAKHVFSKKEYENLMLQNEQKQLECFFEYWTAKESYIKAIGKGLSIPLNSFTIDFERASIIAEETESKDWMLKSYELDLQYKVTLCTKNASFPEDIMIREEKQVYDEVLSYVMNRITK</sequence>
<dbReference type="GO" id="GO:0017000">
    <property type="term" value="P:antibiotic biosynthetic process"/>
    <property type="evidence" value="ECO:0007669"/>
    <property type="project" value="UniProtKB-KW"/>
</dbReference>
<dbReference type="KEGG" id="bcy:Bcer98_3191"/>
<keyword evidence="4" id="KW-0479">Metal-binding</keyword>
<evidence type="ECO:0000256" key="2">
    <source>
        <dbReference type="ARBA" id="ARBA00010990"/>
    </source>
</evidence>